<dbReference type="InterPro" id="IPR011990">
    <property type="entry name" value="TPR-like_helical_dom_sf"/>
</dbReference>
<evidence type="ECO:0000256" key="5">
    <source>
        <dbReference type="ARBA" id="ARBA00023237"/>
    </source>
</evidence>
<comment type="subcellular location">
    <subcellularLocation>
        <location evidence="1">Cell outer membrane</location>
    </subcellularLocation>
</comment>
<evidence type="ECO:0000259" key="7">
    <source>
        <dbReference type="Pfam" id="PF14322"/>
    </source>
</evidence>
<evidence type="ECO:0000256" key="1">
    <source>
        <dbReference type="ARBA" id="ARBA00004442"/>
    </source>
</evidence>
<organism evidence="8 9">
    <name type="scientific">Niastella populi</name>
    <dbReference type="NCBI Taxonomy" id="550983"/>
    <lineage>
        <taxon>Bacteria</taxon>
        <taxon>Pseudomonadati</taxon>
        <taxon>Bacteroidota</taxon>
        <taxon>Chitinophagia</taxon>
        <taxon>Chitinophagales</taxon>
        <taxon>Chitinophagaceae</taxon>
        <taxon>Niastella</taxon>
    </lineage>
</organism>
<keyword evidence="3" id="KW-0732">Signal</keyword>
<dbReference type="Proteomes" id="UP000192276">
    <property type="component" value="Unassembled WGS sequence"/>
</dbReference>
<gene>
    <name evidence="8" type="ORF">A4R26_16540</name>
</gene>
<evidence type="ECO:0000259" key="6">
    <source>
        <dbReference type="Pfam" id="PF07980"/>
    </source>
</evidence>
<evidence type="ECO:0000256" key="2">
    <source>
        <dbReference type="ARBA" id="ARBA00006275"/>
    </source>
</evidence>
<dbReference type="GO" id="GO:0009279">
    <property type="term" value="C:cell outer membrane"/>
    <property type="evidence" value="ECO:0007669"/>
    <property type="project" value="UniProtKB-SubCell"/>
</dbReference>
<evidence type="ECO:0000256" key="4">
    <source>
        <dbReference type="ARBA" id="ARBA00023136"/>
    </source>
</evidence>
<keyword evidence="5" id="KW-0998">Cell outer membrane</keyword>
<dbReference type="EMBL" id="LWBP01000100">
    <property type="protein sequence ID" value="OQP63586.1"/>
    <property type="molecule type" value="Genomic_DNA"/>
</dbReference>
<comment type="similarity">
    <text evidence="2">Belongs to the SusD family.</text>
</comment>
<comment type="caution">
    <text evidence="8">The sequence shown here is derived from an EMBL/GenBank/DDBJ whole genome shotgun (WGS) entry which is preliminary data.</text>
</comment>
<name>A0A1V9FZB9_9BACT</name>
<evidence type="ECO:0000313" key="9">
    <source>
        <dbReference type="Proteomes" id="UP000192276"/>
    </source>
</evidence>
<dbReference type="PROSITE" id="PS51257">
    <property type="entry name" value="PROKAR_LIPOPROTEIN"/>
    <property type="match status" value="1"/>
</dbReference>
<dbReference type="STRING" id="550983.A4R26_16540"/>
<keyword evidence="4" id="KW-0472">Membrane</keyword>
<protein>
    <recommendedName>
        <fullName evidence="10">Carbohydrate-binding protein SusD</fullName>
    </recommendedName>
</protein>
<reference evidence="9" key="1">
    <citation type="submission" date="2016-04" db="EMBL/GenBank/DDBJ databases">
        <authorList>
            <person name="Chen L."/>
            <person name="Zhuang W."/>
            <person name="Wang G."/>
        </authorList>
    </citation>
    <scope>NUCLEOTIDE SEQUENCE [LARGE SCALE GENOMIC DNA]</scope>
    <source>
        <strain evidence="9">208</strain>
    </source>
</reference>
<dbReference type="AlphaFoldDB" id="A0A1V9FZB9"/>
<dbReference type="InterPro" id="IPR033985">
    <property type="entry name" value="SusD-like_N"/>
</dbReference>
<evidence type="ECO:0000256" key="3">
    <source>
        <dbReference type="ARBA" id="ARBA00022729"/>
    </source>
</evidence>
<dbReference type="Pfam" id="PF14322">
    <property type="entry name" value="SusD-like_3"/>
    <property type="match status" value="1"/>
</dbReference>
<accession>A0A1V9FZB9</accession>
<proteinExistence type="inferred from homology"/>
<feature type="domain" description="RagB/SusD" evidence="6">
    <location>
        <begin position="375"/>
        <end position="593"/>
    </location>
</feature>
<sequence>MKKLRNLSYAAAVLLVTSATSCKKQLEEYNPHSGTAENLWNNPEGFKSLVNSAYQELHFLYGQEDGFFLLETGSDLWYSAGRSGYARQIVYYEALQPGQGQTTKAWTSFYKSINLCNAGINRIDDANFTNETEKNNRLGELRFLRALYNFHLVEQFGGVMLKTKESADGVDLYAKRNTPEEFYDVIISDLEFAKNNLPVSWPAAEYSRATKKAAMGMLAKAYLTRAYYSTGADAQSWFTKAKDAAVELINNRTALGTDLFQTFKEVGASVNASTAARATNKEALFVLAYSQENSALNALTGANGNRIFKWAMTKYRDRPGMENAYVNAYGVDNEQRVMPTWHLLDLFDETKDVRYSASFQETWFANKVHTWTAQHNPVANYGKDASVIGKTINIGDTAMRCKKGDLGYDGKVVPWMAVGSSDLYINPVHGQGAAIDPGKVITNYFPSLIKFMNPNRTWTGTTDFADAMIMRLAEVYLIAAEAYVGLGDPAGAVPYVNRIRERAALTPGALDVTAADINIEFILDERAREFAGELLRWYDLKRVFHDQSKWVEYIKKWNPDQTLIEPYHWLRPVPTAELNTLLNPKEFGQNPGYLQP</sequence>
<feature type="domain" description="SusD-like N-terminal" evidence="7">
    <location>
        <begin position="90"/>
        <end position="223"/>
    </location>
</feature>
<dbReference type="InterPro" id="IPR012944">
    <property type="entry name" value="SusD_RagB_dom"/>
</dbReference>
<dbReference type="SUPFAM" id="SSF48452">
    <property type="entry name" value="TPR-like"/>
    <property type="match status" value="1"/>
</dbReference>
<dbReference type="RefSeq" id="WP_081163660.1">
    <property type="nucleotide sequence ID" value="NZ_LWBP01000100.1"/>
</dbReference>
<dbReference type="Pfam" id="PF07980">
    <property type="entry name" value="SusD_RagB"/>
    <property type="match status" value="1"/>
</dbReference>
<evidence type="ECO:0000313" key="8">
    <source>
        <dbReference type="EMBL" id="OQP63586.1"/>
    </source>
</evidence>
<dbReference type="Gene3D" id="1.25.40.390">
    <property type="match status" value="1"/>
</dbReference>
<dbReference type="OrthoDB" id="5694214at2"/>
<keyword evidence="9" id="KW-1185">Reference proteome</keyword>
<evidence type="ECO:0008006" key="10">
    <source>
        <dbReference type="Google" id="ProtNLM"/>
    </source>
</evidence>